<dbReference type="Gene3D" id="1.10.760.10">
    <property type="entry name" value="Cytochrome c-like domain"/>
    <property type="match status" value="2"/>
</dbReference>
<comment type="caution">
    <text evidence="9">The sequence shown here is derived from an EMBL/GenBank/DDBJ whole genome shotgun (WGS) entry which is preliminary data.</text>
</comment>
<dbReference type="PRINTS" id="PR00604">
    <property type="entry name" value="CYTCHRMECIAB"/>
</dbReference>
<dbReference type="SUPFAM" id="SSF46626">
    <property type="entry name" value="Cytochrome c"/>
    <property type="match status" value="2"/>
</dbReference>
<keyword evidence="5 6" id="KW-0408">Iron</keyword>
<dbReference type="EMBL" id="PZKF01000024">
    <property type="protein sequence ID" value="PTE17073.1"/>
    <property type="molecule type" value="Genomic_DNA"/>
</dbReference>
<evidence type="ECO:0000313" key="9">
    <source>
        <dbReference type="EMBL" id="PTE17073.1"/>
    </source>
</evidence>
<dbReference type="InterPro" id="IPR009056">
    <property type="entry name" value="Cyt_c-like_dom"/>
</dbReference>
<evidence type="ECO:0000256" key="5">
    <source>
        <dbReference type="ARBA" id="ARBA00023004"/>
    </source>
</evidence>
<dbReference type="Proteomes" id="UP000241899">
    <property type="component" value="Unassembled WGS sequence"/>
</dbReference>
<dbReference type="RefSeq" id="WP_107325373.1">
    <property type="nucleotide sequence ID" value="NZ_NHSP01000105.1"/>
</dbReference>
<dbReference type="InterPro" id="IPR036909">
    <property type="entry name" value="Cyt_c-like_dom_sf"/>
</dbReference>
<evidence type="ECO:0000259" key="8">
    <source>
        <dbReference type="PROSITE" id="PS51007"/>
    </source>
</evidence>
<evidence type="ECO:0000256" key="1">
    <source>
        <dbReference type="ARBA" id="ARBA00022448"/>
    </source>
</evidence>
<keyword evidence="7" id="KW-0732">Signal</keyword>
<name>A0A2T4JGV1_9RHOB</name>
<keyword evidence="1" id="KW-0813">Transport</keyword>
<gene>
    <name evidence="9" type="ORF">C5F46_10835</name>
</gene>
<dbReference type="InterPro" id="IPR002327">
    <property type="entry name" value="Cyt_c_1A/1B"/>
</dbReference>
<feature type="domain" description="Cytochrome c" evidence="8">
    <location>
        <begin position="252"/>
        <end position="355"/>
    </location>
</feature>
<sequence length="356" mass="37699">MSRFLNVLLASTLLAGPAMAEKIGLGRAALPEEITAWDIDVRPDGQGLPEGSGSVADGEELFSEKCAVCHGEFGEGVDNWPKLSGGQGTLDRDDPDKTIGSYWPYLSTAFDYVHRAMPFGQAQTLAADEVYAIVAYILYNNDLVEDDFVLSRENFTEVVLPNAEGFFFDDRDQTEVPAFTVEPCMENCKEKAEVTMRAAVLDVTPDDPTDDAATLIAAAAPAPEPAASPAPVSVAVAKPPVAAGYTISTDPALISAGEKVFKTCASCHKIGEGAKNATGPIMTGIVGRQAGTIEGFKYSKPMQEAGAGGLVWTPDNIAAYLRDPKGFVPKNKMAFNGLKKQDDIDAVIAYIASHGG</sequence>
<dbReference type="PANTHER" id="PTHR11961">
    <property type="entry name" value="CYTOCHROME C"/>
    <property type="match status" value="1"/>
</dbReference>
<evidence type="ECO:0000313" key="10">
    <source>
        <dbReference type="Proteomes" id="UP000241899"/>
    </source>
</evidence>
<feature type="domain" description="Cytochrome c" evidence="8">
    <location>
        <begin position="53"/>
        <end position="141"/>
    </location>
</feature>
<dbReference type="Pfam" id="PF00034">
    <property type="entry name" value="Cytochrom_C"/>
    <property type="match status" value="2"/>
</dbReference>
<dbReference type="GO" id="GO:0009055">
    <property type="term" value="F:electron transfer activity"/>
    <property type="evidence" value="ECO:0007669"/>
    <property type="project" value="InterPro"/>
</dbReference>
<evidence type="ECO:0000256" key="7">
    <source>
        <dbReference type="SAM" id="SignalP"/>
    </source>
</evidence>
<proteinExistence type="predicted"/>
<organism evidence="9 10">
    <name type="scientific">Phaeovulum veldkampii DSM 11550</name>
    <dbReference type="NCBI Taxonomy" id="1185920"/>
    <lineage>
        <taxon>Bacteria</taxon>
        <taxon>Pseudomonadati</taxon>
        <taxon>Pseudomonadota</taxon>
        <taxon>Alphaproteobacteria</taxon>
        <taxon>Rhodobacterales</taxon>
        <taxon>Paracoccaceae</taxon>
        <taxon>Phaeovulum</taxon>
    </lineage>
</organism>
<evidence type="ECO:0000256" key="2">
    <source>
        <dbReference type="ARBA" id="ARBA00022617"/>
    </source>
</evidence>
<feature type="signal peptide" evidence="7">
    <location>
        <begin position="1"/>
        <end position="20"/>
    </location>
</feature>
<dbReference type="AlphaFoldDB" id="A0A2T4JGV1"/>
<protein>
    <submittedName>
        <fullName evidence="9">MFS transporter</fullName>
    </submittedName>
</protein>
<dbReference type="GO" id="GO:0046872">
    <property type="term" value="F:metal ion binding"/>
    <property type="evidence" value="ECO:0007669"/>
    <property type="project" value="UniProtKB-KW"/>
</dbReference>
<keyword evidence="2 6" id="KW-0349">Heme</keyword>
<evidence type="ECO:0000256" key="4">
    <source>
        <dbReference type="ARBA" id="ARBA00022982"/>
    </source>
</evidence>
<keyword evidence="4" id="KW-0249">Electron transport</keyword>
<evidence type="ECO:0000256" key="6">
    <source>
        <dbReference type="PROSITE-ProRule" id="PRU00433"/>
    </source>
</evidence>
<reference evidence="9 10" key="1">
    <citation type="submission" date="2018-03" db="EMBL/GenBank/DDBJ databases">
        <title>Rhodobacter veldkampii.</title>
        <authorList>
            <person name="Meyer T.E."/>
            <person name="Miller S."/>
            <person name="Lodha T."/>
            <person name="Gandham S."/>
            <person name="Chintalapati S."/>
            <person name="Chintalapati V.R."/>
        </authorList>
    </citation>
    <scope>NUCLEOTIDE SEQUENCE [LARGE SCALE GENOMIC DNA]</scope>
    <source>
        <strain evidence="9 10">DSM 11550</strain>
    </source>
</reference>
<feature type="chain" id="PRO_5015691467" evidence="7">
    <location>
        <begin position="21"/>
        <end position="356"/>
    </location>
</feature>
<dbReference type="OrthoDB" id="9805828at2"/>
<accession>A0A2T4JGV1</accession>
<keyword evidence="10" id="KW-1185">Reference proteome</keyword>
<keyword evidence="3 6" id="KW-0479">Metal-binding</keyword>
<dbReference type="PROSITE" id="PS51007">
    <property type="entry name" value="CYTC"/>
    <property type="match status" value="2"/>
</dbReference>
<evidence type="ECO:0000256" key="3">
    <source>
        <dbReference type="ARBA" id="ARBA00022723"/>
    </source>
</evidence>
<dbReference type="GO" id="GO:0020037">
    <property type="term" value="F:heme binding"/>
    <property type="evidence" value="ECO:0007669"/>
    <property type="project" value="InterPro"/>
</dbReference>